<dbReference type="STRING" id="558155.SAMN04487911_14014"/>
<protein>
    <submittedName>
        <fullName evidence="4">HSP20 family protein</fullName>
    </submittedName>
</protein>
<comment type="similarity">
    <text evidence="1 2">Belongs to the small heat shock protein (HSP20) family.</text>
</comment>
<gene>
    <name evidence="4" type="ORF">SAMN04487911_14014</name>
</gene>
<evidence type="ECO:0000313" key="4">
    <source>
        <dbReference type="EMBL" id="SHJ81271.1"/>
    </source>
</evidence>
<dbReference type="InterPro" id="IPR002068">
    <property type="entry name" value="A-crystallin/Hsp20_dom"/>
</dbReference>
<evidence type="ECO:0000313" key="5">
    <source>
        <dbReference type="Proteomes" id="UP000184231"/>
    </source>
</evidence>
<dbReference type="PROSITE" id="PS01031">
    <property type="entry name" value="SHSP"/>
    <property type="match status" value="1"/>
</dbReference>
<dbReference type="AlphaFoldDB" id="A0A1M6MCU4"/>
<dbReference type="Pfam" id="PF00011">
    <property type="entry name" value="HSP20"/>
    <property type="match status" value="1"/>
</dbReference>
<accession>A0A1M6MCU4</accession>
<dbReference type="CDD" id="cd06464">
    <property type="entry name" value="ACD_sHsps-like"/>
    <property type="match status" value="1"/>
</dbReference>
<evidence type="ECO:0000256" key="2">
    <source>
        <dbReference type="RuleBase" id="RU003616"/>
    </source>
</evidence>
<evidence type="ECO:0000256" key="1">
    <source>
        <dbReference type="PROSITE-ProRule" id="PRU00285"/>
    </source>
</evidence>
<dbReference type="EMBL" id="FQYX01000040">
    <property type="protein sequence ID" value="SHJ81271.1"/>
    <property type="molecule type" value="Genomic_DNA"/>
</dbReference>
<sequence>MKVFGKEIGTKIKIPPFIDNFIGNLLPNKNTDTEELVTIPSTNISDEEKAFELSLALPGLDKNDVTIEIQDNYMIISAHKEQSHEEKHKNWVRTEFVSNSFYRAFGLPPNADPEKVQAKMKNGRLDIKVGKAVNASNTNKIIKVD</sequence>
<proteinExistence type="inferred from homology"/>
<dbReference type="RefSeq" id="WP_072765853.1">
    <property type="nucleotide sequence ID" value="NZ_FQYX01000040.1"/>
</dbReference>
<feature type="domain" description="SHSP" evidence="3">
    <location>
        <begin position="32"/>
        <end position="145"/>
    </location>
</feature>
<dbReference type="Gene3D" id="2.60.40.790">
    <property type="match status" value="1"/>
</dbReference>
<dbReference type="Proteomes" id="UP000184231">
    <property type="component" value="Unassembled WGS sequence"/>
</dbReference>
<evidence type="ECO:0000259" key="3">
    <source>
        <dbReference type="PROSITE" id="PS01031"/>
    </source>
</evidence>
<dbReference type="PANTHER" id="PTHR11527">
    <property type="entry name" value="HEAT-SHOCK PROTEIN 20 FAMILY MEMBER"/>
    <property type="match status" value="1"/>
</dbReference>
<organism evidence="4 5">
    <name type="scientific">Arenibacter nanhaiticus</name>
    <dbReference type="NCBI Taxonomy" id="558155"/>
    <lineage>
        <taxon>Bacteria</taxon>
        <taxon>Pseudomonadati</taxon>
        <taxon>Bacteroidota</taxon>
        <taxon>Flavobacteriia</taxon>
        <taxon>Flavobacteriales</taxon>
        <taxon>Flavobacteriaceae</taxon>
        <taxon>Arenibacter</taxon>
    </lineage>
</organism>
<dbReference type="InterPro" id="IPR008978">
    <property type="entry name" value="HSP20-like_chaperone"/>
</dbReference>
<dbReference type="SUPFAM" id="SSF49764">
    <property type="entry name" value="HSP20-like chaperones"/>
    <property type="match status" value="1"/>
</dbReference>
<dbReference type="InterPro" id="IPR031107">
    <property type="entry name" value="Small_HSP"/>
</dbReference>
<keyword evidence="5" id="KW-1185">Reference proteome</keyword>
<name>A0A1M6MCU4_9FLAO</name>
<reference evidence="4 5" key="1">
    <citation type="submission" date="2016-11" db="EMBL/GenBank/DDBJ databases">
        <authorList>
            <person name="Jaros S."/>
            <person name="Januszkiewicz K."/>
            <person name="Wedrychowicz H."/>
        </authorList>
    </citation>
    <scope>NUCLEOTIDE SEQUENCE [LARGE SCALE GENOMIC DNA]</scope>
    <source>
        <strain evidence="4 5">CGMCC 1.8863</strain>
    </source>
</reference>